<evidence type="ECO:0000256" key="1">
    <source>
        <dbReference type="SAM" id="MobiDB-lite"/>
    </source>
</evidence>
<evidence type="ECO:0000313" key="3">
    <source>
        <dbReference type="Proteomes" id="UP000189911"/>
    </source>
</evidence>
<reference evidence="3" key="1">
    <citation type="submission" date="2016-03" db="EMBL/GenBank/DDBJ databases">
        <authorList>
            <person name="Devillers Hugo."/>
        </authorList>
    </citation>
    <scope>NUCLEOTIDE SEQUENCE [LARGE SCALE GENOMIC DNA]</scope>
</reference>
<dbReference type="Proteomes" id="UP000189911">
    <property type="component" value="Chromosome F"/>
</dbReference>
<proteinExistence type="predicted"/>
<dbReference type="AlphaFoldDB" id="A0A1G4KB91"/>
<gene>
    <name evidence="2" type="ORF">LANO_0F12178G</name>
</gene>
<evidence type="ECO:0000313" key="2">
    <source>
        <dbReference type="EMBL" id="SCV01518.1"/>
    </source>
</evidence>
<protein>
    <submittedName>
        <fullName evidence="2">LANO_0F12178g1_1</fullName>
    </submittedName>
</protein>
<dbReference type="EMBL" id="LT598452">
    <property type="protein sequence ID" value="SCV01518.1"/>
    <property type="molecule type" value="Genomic_DNA"/>
</dbReference>
<organism evidence="2 3">
    <name type="scientific">Lachancea nothofagi CBS 11611</name>
    <dbReference type="NCBI Taxonomy" id="1266666"/>
    <lineage>
        <taxon>Eukaryota</taxon>
        <taxon>Fungi</taxon>
        <taxon>Dikarya</taxon>
        <taxon>Ascomycota</taxon>
        <taxon>Saccharomycotina</taxon>
        <taxon>Saccharomycetes</taxon>
        <taxon>Saccharomycetales</taxon>
        <taxon>Saccharomycetaceae</taxon>
        <taxon>Lachancea</taxon>
    </lineage>
</organism>
<accession>A0A1G4KB91</accession>
<sequence length="150" mass="17166">MHYTTCPATSQACQMFYDERCLPKPGFSHGCRVIFVFFTFHNTSLACHRPEQPDRQANHRPPTQRRLTKNQPHPRENHTEINRTPDPSSTLHDPDQQPYYYLNTHTLSLSLALSPYVPVSFRRSDSTTTDGPAFTRSAITSASPHIIRDV</sequence>
<name>A0A1G4KB91_9SACH</name>
<feature type="region of interest" description="Disordered" evidence="1">
    <location>
        <begin position="49"/>
        <end position="97"/>
    </location>
</feature>
<feature type="compositionally biased region" description="Basic and acidic residues" evidence="1">
    <location>
        <begin position="73"/>
        <end position="83"/>
    </location>
</feature>
<keyword evidence="3" id="KW-1185">Reference proteome</keyword>